<dbReference type="AlphaFoldDB" id="A0A8J7RGR1"/>
<sequence length="99" mass="11520">MLSKHCKTCNFPLFQKNGIEYCPNCKDDTSDIVSKNELNSLNLKNVNHNKVIEDKISFLCNLLEKETDLDKIYKISNLISELLELSQKLNDFQKIEIKK</sequence>
<reference evidence="1" key="1">
    <citation type="submission" date="2021-03" db="EMBL/GenBank/DDBJ databases">
        <title>Genomic Encyclopedia of Type Strains, Phase IV (KMG-V): Genome sequencing to study the core and pangenomes of soil and plant-associated prokaryotes.</title>
        <authorList>
            <person name="Whitman W."/>
        </authorList>
    </citation>
    <scope>NUCLEOTIDE SEQUENCE</scope>
    <source>
        <strain evidence="1">C4</strain>
    </source>
</reference>
<name>A0A8J7RGR1_METVO</name>
<protein>
    <submittedName>
        <fullName evidence="1">UPF0148 protein</fullName>
    </submittedName>
</protein>
<comment type="caution">
    <text evidence="1">The sequence shown here is derived from an EMBL/GenBank/DDBJ whole genome shotgun (WGS) entry which is preliminary data.</text>
</comment>
<dbReference type="InterPro" id="IPR009563">
    <property type="entry name" value="SSSCA1"/>
</dbReference>
<dbReference type="Pfam" id="PF06677">
    <property type="entry name" value="Auto_anti-p27"/>
    <property type="match status" value="1"/>
</dbReference>
<gene>
    <name evidence="1" type="ORF">J3E07_000034</name>
</gene>
<dbReference type="Proteomes" id="UP000740329">
    <property type="component" value="Unassembled WGS sequence"/>
</dbReference>
<proteinExistence type="predicted"/>
<dbReference type="EMBL" id="JAGGMV010000001">
    <property type="protein sequence ID" value="MBP2200636.1"/>
    <property type="molecule type" value="Genomic_DNA"/>
</dbReference>
<evidence type="ECO:0000313" key="2">
    <source>
        <dbReference type="Proteomes" id="UP000740329"/>
    </source>
</evidence>
<accession>A0A8J7RGR1</accession>
<organism evidence="1 2">
    <name type="scientific">Methanococcus voltae</name>
    <dbReference type="NCBI Taxonomy" id="2188"/>
    <lineage>
        <taxon>Archaea</taxon>
        <taxon>Methanobacteriati</taxon>
        <taxon>Methanobacteriota</taxon>
        <taxon>Methanomada group</taxon>
        <taxon>Methanococci</taxon>
        <taxon>Methanococcales</taxon>
        <taxon>Methanococcaceae</taxon>
        <taxon>Methanococcus</taxon>
    </lineage>
</organism>
<evidence type="ECO:0000313" key="1">
    <source>
        <dbReference type="EMBL" id="MBP2200636.1"/>
    </source>
</evidence>